<dbReference type="Proteomes" id="UP000030651">
    <property type="component" value="Unassembled WGS sequence"/>
</dbReference>
<evidence type="ECO:0000313" key="2">
    <source>
        <dbReference type="Proteomes" id="UP000030651"/>
    </source>
</evidence>
<accession>W3XDG4</accession>
<proteinExistence type="predicted"/>
<dbReference type="InParanoid" id="W3XDG4"/>
<reference evidence="2" key="1">
    <citation type="journal article" date="2015" name="BMC Genomics">
        <title>Genomic and transcriptomic analysis of the endophytic fungus Pestalotiopsis fici reveals its lifestyle and high potential for synthesis of natural products.</title>
        <authorList>
            <person name="Wang X."/>
            <person name="Zhang X."/>
            <person name="Liu L."/>
            <person name="Xiang M."/>
            <person name="Wang W."/>
            <person name="Sun X."/>
            <person name="Che Y."/>
            <person name="Guo L."/>
            <person name="Liu G."/>
            <person name="Guo L."/>
            <person name="Wang C."/>
            <person name="Yin W.B."/>
            <person name="Stadler M."/>
            <person name="Zhang X."/>
            <person name="Liu X."/>
        </authorList>
    </citation>
    <scope>NUCLEOTIDE SEQUENCE [LARGE SCALE GENOMIC DNA]</scope>
    <source>
        <strain evidence="2">W106-1 / CGMCC3.15140</strain>
    </source>
</reference>
<dbReference type="HOGENOM" id="CLU_1142907_0_0_1"/>
<protein>
    <submittedName>
        <fullName evidence="1">Uncharacterized protein</fullName>
    </submittedName>
</protein>
<gene>
    <name evidence="1" type="ORF">PFICI_05935</name>
</gene>
<dbReference type="GeneID" id="19270948"/>
<evidence type="ECO:0000313" key="1">
    <source>
        <dbReference type="EMBL" id="ETS84059.1"/>
    </source>
</evidence>
<keyword evidence="2" id="KW-1185">Reference proteome</keyword>
<sequence>MPMERALNLDGVAVMTEQFLHYLATDVAGNSCGCIRAKLQHIYVSSLEESIHLDNPYQLATKLDRIFDELVLHLGWPINRQPRRDIACGNAWFYRPDHHKRIFSVARQAWETALSKKGSRCGAFCRPGGCPDWVVLCAYQDALRIHIQQWLDSLSPELDSSGHPDSLYFVYPASILSDIWALEFLAIIFKDPKLESLVQSLRTAVEDWFCGGEQSVWNAAIPENWHMQCTYWRGHDHGLDCQL</sequence>
<dbReference type="AlphaFoldDB" id="W3XDG4"/>
<name>W3XDG4_PESFW</name>
<organism evidence="1 2">
    <name type="scientific">Pestalotiopsis fici (strain W106-1 / CGMCC3.15140)</name>
    <dbReference type="NCBI Taxonomy" id="1229662"/>
    <lineage>
        <taxon>Eukaryota</taxon>
        <taxon>Fungi</taxon>
        <taxon>Dikarya</taxon>
        <taxon>Ascomycota</taxon>
        <taxon>Pezizomycotina</taxon>
        <taxon>Sordariomycetes</taxon>
        <taxon>Xylariomycetidae</taxon>
        <taxon>Amphisphaeriales</taxon>
        <taxon>Sporocadaceae</taxon>
        <taxon>Pestalotiopsis</taxon>
    </lineage>
</organism>
<dbReference type="KEGG" id="pfy:PFICI_05935"/>
<dbReference type="RefSeq" id="XP_007832707.1">
    <property type="nucleotide sequence ID" value="XM_007834516.1"/>
</dbReference>
<dbReference type="EMBL" id="KI912111">
    <property type="protein sequence ID" value="ETS84059.1"/>
    <property type="molecule type" value="Genomic_DNA"/>
</dbReference>